<dbReference type="InterPro" id="IPR014284">
    <property type="entry name" value="RNA_pol_sigma-70_dom"/>
</dbReference>
<evidence type="ECO:0000256" key="2">
    <source>
        <dbReference type="ARBA" id="ARBA00023015"/>
    </source>
</evidence>
<dbReference type="Proteomes" id="UP000016568">
    <property type="component" value="Unassembled WGS sequence"/>
</dbReference>
<evidence type="ECO:0000256" key="4">
    <source>
        <dbReference type="ARBA" id="ARBA00023163"/>
    </source>
</evidence>
<protein>
    <submittedName>
        <fullName evidence="7">Putative RNA polymerase ECF-type sigma factor</fullName>
    </submittedName>
</protein>
<proteinExistence type="inferred from homology"/>
<keyword evidence="3" id="KW-0731">Sigma factor</keyword>
<dbReference type="RefSeq" id="WP_021690235.1">
    <property type="nucleotide sequence ID" value="NZ_BASZ01000005.1"/>
</dbReference>
<dbReference type="InterPro" id="IPR036388">
    <property type="entry name" value="WH-like_DNA-bd_sf"/>
</dbReference>
<dbReference type="NCBIfam" id="TIGR02937">
    <property type="entry name" value="sigma70-ECF"/>
    <property type="match status" value="1"/>
</dbReference>
<feature type="domain" description="PhyR sigma2" evidence="6">
    <location>
        <begin position="13"/>
        <end position="64"/>
    </location>
</feature>
<comment type="caution">
    <text evidence="7">The sequence shown here is derived from an EMBL/GenBank/DDBJ whole genome shotgun (WGS) entry which is preliminary data.</text>
</comment>
<dbReference type="InterPro" id="IPR013324">
    <property type="entry name" value="RNA_pol_sigma_r3/r4-like"/>
</dbReference>
<dbReference type="KEGG" id="ntd:EGO55_12485"/>
<accession>U2ZVF4</accession>
<evidence type="ECO:0000256" key="1">
    <source>
        <dbReference type="ARBA" id="ARBA00010641"/>
    </source>
</evidence>
<evidence type="ECO:0000256" key="3">
    <source>
        <dbReference type="ARBA" id="ARBA00023082"/>
    </source>
</evidence>
<evidence type="ECO:0000259" key="6">
    <source>
        <dbReference type="Pfam" id="PF22029"/>
    </source>
</evidence>
<dbReference type="InterPro" id="IPR053866">
    <property type="entry name" value="PhyR_sigma2"/>
</dbReference>
<dbReference type="PANTHER" id="PTHR43133">
    <property type="entry name" value="RNA POLYMERASE ECF-TYPE SIGMA FACTO"/>
    <property type="match status" value="1"/>
</dbReference>
<dbReference type="Gene3D" id="1.10.1740.10">
    <property type="match status" value="1"/>
</dbReference>
<dbReference type="InterPro" id="IPR013249">
    <property type="entry name" value="RNA_pol_sigma70_r4_t2"/>
</dbReference>
<sequence length="177" mass="19989">MSKWNWFKARSVEQLPAMRRYARSLVGDERADDLVHEALLRAYERHGTFRHTGNIQHWLFAIMHNCFVNGWRRAQVERAGVDSLSMTAAAHALPNQEHAVELDRLAHAFDGLPPEQREVLHLVVVEGLSYQAAASVLEIPVGTVMSRLSRARAHLRLGGGEQRPNLKLVRGQDGRSD</sequence>
<dbReference type="SUPFAM" id="SSF88659">
    <property type="entry name" value="Sigma3 and sigma4 domains of RNA polymerase sigma factors"/>
    <property type="match status" value="1"/>
</dbReference>
<dbReference type="Gene3D" id="1.10.10.10">
    <property type="entry name" value="Winged helix-like DNA-binding domain superfamily/Winged helix DNA-binding domain"/>
    <property type="match status" value="1"/>
</dbReference>
<dbReference type="OrthoDB" id="9797134at2"/>
<dbReference type="NCBIfam" id="NF009164">
    <property type="entry name" value="PRK12511.1"/>
    <property type="match status" value="1"/>
</dbReference>
<comment type="similarity">
    <text evidence="1">Belongs to the sigma-70 factor family. ECF subfamily.</text>
</comment>
<dbReference type="GO" id="GO:0006352">
    <property type="term" value="P:DNA-templated transcription initiation"/>
    <property type="evidence" value="ECO:0007669"/>
    <property type="project" value="InterPro"/>
</dbReference>
<feature type="domain" description="RNA polymerase sigma factor 70 region 4 type 2" evidence="5">
    <location>
        <begin position="103"/>
        <end position="155"/>
    </location>
</feature>
<dbReference type="EMBL" id="BASZ01000005">
    <property type="protein sequence ID" value="GAD49329.1"/>
    <property type="molecule type" value="Genomic_DNA"/>
</dbReference>
<keyword evidence="2" id="KW-0805">Transcription regulation</keyword>
<organism evidence="7 8">
    <name type="scientific">Caenibius tardaugens NBRC 16725</name>
    <dbReference type="NCBI Taxonomy" id="1219035"/>
    <lineage>
        <taxon>Bacteria</taxon>
        <taxon>Pseudomonadati</taxon>
        <taxon>Pseudomonadota</taxon>
        <taxon>Alphaproteobacteria</taxon>
        <taxon>Sphingomonadales</taxon>
        <taxon>Erythrobacteraceae</taxon>
        <taxon>Caenibius</taxon>
    </lineage>
</organism>
<gene>
    <name evidence="7" type="ORF">NT2_05_02490</name>
</gene>
<dbReference type="InterPro" id="IPR039425">
    <property type="entry name" value="RNA_pol_sigma-70-like"/>
</dbReference>
<dbReference type="GO" id="GO:0003677">
    <property type="term" value="F:DNA binding"/>
    <property type="evidence" value="ECO:0007669"/>
    <property type="project" value="InterPro"/>
</dbReference>
<dbReference type="Pfam" id="PF08281">
    <property type="entry name" value="Sigma70_r4_2"/>
    <property type="match status" value="1"/>
</dbReference>
<dbReference type="InterPro" id="IPR013325">
    <property type="entry name" value="RNA_pol_sigma_r2"/>
</dbReference>
<dbReference type="GO" id="GO:0016987">
    <property type="term" value="F:sigma factor activity"/>
    <property type="evidence" value="ECO:0007669"/>
    <property type="project" value="UniProtKB-KW"/>
</dbReference>
<dbReference type="SUPFAM" id="SSF88946">
    <property type="entry name" value="Sigma2 domain of RNA polymerase sigma factors"/>
    <property type="match status" value="1"/>
</dbReference>
<dbReference type="PANTHER" id="PTHR43133:SF25">
    <property type="entry name" value="RNA POLYMERASE SIGMA FACTOR RFAY-RELATED"/>
    <property type="match status" value="1"/>
</dbReference>
<dbReference type="eggNOG" id="COG1595">
    <property type="taxonomic scope" value="Bacteria"/>
</dbReference>
<name>U2ZVF4_9SPHN</name>
<keyword evidence="8" id="KW-1185">Reference proteome</keyword>
<keyword evidence="4" id="KW-0804">Transcription</keyword>
<evidence type="ECO:0000259" key="5">
    <source>
        <dbReference type="Pfam" id="PF08281"/>
    </source>
</evidence>
<reference evidence="7 8" key="1">
    <citation type="submission" date="2013-09" db="EMBL/GenBank/DDBJ databases">
        <title>Whole genome shotgun sequence of Novosphingobium tardaugens NBRC 16725.</title>
        <authorList>
            <person name="Isaki S."/>
            <person name="Hosoyama A."/>
            <person name="Tsuchikane K."/>
            <person name="Katsumata H."/>
            <person name="Ando Y."/>
            <person name="Yamazaki S."/>
            <person name="Fujita N."/>
        </authorList>
    </citation>
    <scope>NUCLEOTIDE SEQUENCE [LARGE SCALE GENOMIC DNA]</scope>
    <source>
        <strain evidence="7 8">NBRC 16725</strain>
    </source>
</reference>
<dbReference type="AlphaFoldDB" id="U2ZVF4"/>
<evidence type="ECO:0000313" key="7">
    <source>
        <dbReference type="EMBL" id="GAD49329.1"/>
    </source>
</evidence>
<dbReference type="Pfam" id="PF22029">
    <property type="entry name" value="PhyR_sigma2"/>
    <property type="match status" value="1"/>
</dbReference>
<dbReference type="CDD" id="cd06171">
    <property type="entry name" value="Sigma70_r4"/>
    <property type="match status" value="1"/>
</dbReference>
<evidence type="ECO:0000313" key="8">
    <source>
        <dbReference type="Proteomes" id="UP000016568"/>
    </source>
</evidence>